<keyword evidence="1" id="KW-0812">Transmembrane</keyword>
<comment type="caution">
    <text evidence="2">The sequence shown here is derived from an EMBL/GenBank/DDBJ whole genome shotgun (WGS) entry which is preliminary data.</text>
</comment>
<gene>
    <name evidence="2" type="ORF">Q604_UNBC04648G0001</name>
</gene>
<accession>W1YJR9</accession>
<feature type="non-terminal residue" evidence="2">
    <location>
        <position position="1"/>
    </location>
</feature>
<name>W1YJR9_9ZZZZ</name>
<evidence type="ECO:0000256" key="1">
    <source>
        <dbReference type="SAM" id="Phobius"/>
    </source>
</evidence>
<sequence>RLRTRQRFEYYLIFIIIIPRLRYHSLYIRDIPMARSKTAQPKHSLRKIAVVVATAVSGMSVYAQAAVEPKE</sequence>
<keyword evidence="2" id="KW-0675">Receptor</keyword>
<protein>
    <submittedName>
        <fullName evidence="2">Ferrichrome-iron receptor</fullName>
    </submittedName>
</protein>
<organism evidence="2">
    <name type="scientific">human gut metagenome</name>
    <dbReference type="NCBI Taxonomy" id="408170"/>
    <lineage>
        <taxon>unclassified sequences</taxon>
        <taxon>metagenomes</taxon>
        <taxon>organismal metagenomes</taxon>
    </lineage>
</organism>
<dbReference type="AlphaFoldDB" id="W1YJR9"/>
<feature type="non-terminal residue" evidence="2">
    <location>
        <position position="71"/>
    </location>
</feature>
<proteinExistence type="predicted"/>
<evidence type="ECO:0000313" key="2">
    <source>
        <dbReference type="EMBL" id="ETJ41429.1"/>
    </source>
</evidence>
<feature type="transmembrane region" description="Helical" evidence="1">
    <location>
        <begin position="48"/>
        <end position="67"/>
    </location>
</feature>
<keyword evidence="1" id="KW-0472">Membrane</keyword>
<reference evidence="2" key="1">
    <citation type="submission" date="2013-12" db="EMBL/GenBank/DDBJ databases">
        <title>A Varibaculum cambriense genome reconstructed from a premature infant gut community with otherwise low bacterial novelty that shifts toward anaerobic metabolism during the third week of life.</title>
        <authorList>
            <person name="Brown C.T."/>
            <person name="Sharon I."/>
            <person name="Thomas B.C."/>
            <person name="Castelle C.J."/>
            <person name="Morowitz M.J."/>
            <person name="Banfield J.F."/>
        </authorList>
    </citation>
    <scope>NUCLEOTIDE SEQUENCE</scope>
</reference>
<keyword evidence="1" id="KW-1133">Transmembrane helix</keyword>
<dbReference type="EMBL" id="AZMM01004648">
    <property type="protein sequence ID" value="ETJ41429.1"/>
    <property type="molecule type" value="Genomic_DNA"/>
</dbReference>